<dbReference type="AlphaFoldDB" id="A0AAV9JKR2"/>
<organism evidence="2 3">
    <name type="scientific">Oleoguttula mirabilis</name>
    <dbReference type="NCBI Taxonomy" id="1507867"/>
    <lineage>
        <taxon>Eukaryota</taxon>
        <taxon>Fungi</taxon>
        <taxon>Dikarya</taxon>
        <taxon>Ascomycota</taxon>
        <taxon>Pezizomycotina</taxon>
        <taxon>Dothideomycetes</taxon>
        <taxon>Dothideomycetidae</taxon>
        <taxon>Mycosphaerellales</taxon>
        <taxon>Teratosphaeriaceae</taxon>
        <taxon>Oleoguttula</taxon>
    </lineage>
</organism>
<gene>
    <name evidence="2" type="ORF">LTR36_002204</name>
</gene>
<sequence length="221" mass="25223">MADPHPPPTLLTTPPELRNRIYSYAIPNGVTQKQEFRFGFSVSATIPALLQVSEQVRSEALGLYYGTAHFELVMHHRGTWQVAQWVSLLPPKAKKYLHENGNVSLRVVFDHYHKDFSTFRHDLSSLAVWGFDNGWWAAAEHHKCERSAIRLMSGIDRLRGSEEQRKRALQTGKQDGTGAGNEVGRKGGFKPGASKEREEGRKRLHFEMERISEKVFTLLKR</sequence>
<dbReference type="EMBL" id="JAVFHQ010000016">
    <property type="protein sequence ID" value="KAK4546067.1"/>
    <property type="molecule type" value="Genomic_DNA"/>
</dbReference>
<dbReference type="Proteomes" id="UP001324427">
    <property type="component" value="Unassembled WGS sequence"/>
</dbReference>
<protein>
    <submittedName>
        <fullName evidence="2">Uncharacterized protein</fullName>
    </submittedName>
</protein>
<keyword evidence="3" id="KW-1185">Reference proteome</keyword>
<feature type="region of interest" description="Disordered" evidence="1">
    <location>
        <begin position="162"/>
        <end position="205"/>
    </location>
</feature>
<name>A0AAV9JKR2_9PEZI</name>
<evidence type="ECO:0000256" key="1">
    <source>
        <dbReference type="SAM" id="MobiDB-lite"/>
    </source>
</evidence>
<feature type="compositionally biased region" description="Basic and acidic residues" evidence="1">
    <location>
        <begin position="193"/>
        <end position="205"/>
    </location>
</feature>
<reference evidence="2 3" key="1">
    <citation type="submission" date="2021-11" db="EMBL/GenBank/DDBJ databases">
        <title>Black yeast isolated from Biological Soil Crust.</title>
        <authorList>
            <person name="Kurbessoian T."/>
        </authorList>
    </citation>
    <scope>NUCLEOTIDE SEQUENCE [LARGE SCALE GENOMIC DNA]</scope>
    <source>
        <strain evidence="2 3">CCFEE 5522</strain>
    </source>
</reference>
<comment type="caution">
    <text evidence="2">The sequence shown here is derived from an EMBL/GenBank/DDBJ whole genome shotgun (WGS) entry which is preliminary data.</text>
</comment>
<proteinExistence type="predicted"/>
<evidence type="ECO:0000313" key="3">
    <source>
        <dbReference type="Proteomes" id="UP001324427"/>
    </source>
</evidence>
<evidence type="ECO:0000313" key="2">
    <source>
        <dbReference type="EMBL" id="KAK4546067.1"/>
    </source>
</evidence>
<accession>A0AAV9JKR2</accession>